<keyword evidence="2" id="KW-0805">Transcription regulation</keyword>
<dbReference type="Gene3D" id="1.10.10.10">
    <property type="entry name" value="Winged helix-like DNA-binding domain superfamily/Winged helix DNA-binding domain"/>
    <property type="match status" value="1"/>
</dbReference>
<sequence>MRRVWTVGLVAWLVGPPAVLLWWQGWPLPDSWSGLGQWPRRLLAGEADAAAVAGWIVWVLLTYAAMVHFGGWVRDAARALRSVTGLVVLLVGMPAGLLWWAGMPSRWPTDQEVRQWVAEPLTWSTIVAGTAIIGWLFWLALVYAVAAEVVSRLGSKARWLPPLSLPSPLRALAGGVLGAAAVTATTSAGHSAAPAADVAVVAALEETPGTAMPAASPSAGQTTAPAGEERGSHGVEVGGGVTLPDGGWLPAPVADAVAGAATWVWSRRRRLYLPGVLEESSRSDPDLLSRPDSVLAIQTARQQPSPSTRNTGGDDSLPTRPIPAADLGERTGPPLLARDLPAGGVGLTGAGAHDAARGILAAQLLPGKAGTRVITTAPDLQLLLGSPTIQQFARTPGLDIADDLEGAIGLLEQALLETGVQSSGASTQQAPAEPVTFLATAPTDVGLARRLAVLLGLGHQRGAAGVLLGEWTIAATWHVDETGRTQPTQDTASRRLCVLTAAAATDLLALYRAVAEEPDPSGPAPARRASPDAVPSATAAVRAAAPTADGGPADAGSRQVQITVLGAPVVHCGGMPVAIRRTAGTQILVFLAIHAGGATSAQITAAIWPHLRAHTAAGSLHTAVSELRRTLDDAGGGRDVIQRVNGRYQLDTAHVDVDLWRLRTLVRAATKARGPADREPALWGIVETFTGELAAGWDWPWLTAHREATRRDVLDAYTELVAAHPDQAASLLSAAVRVDPINEHLHQRAVAALRAAGDHAAANALAVHHARHLAAAGLQTSPIAYPVRSAQPA</sequence>
<evidence type="ECO:0000256" key="4">
    <source>
        <dbReference type="ARBA" id="ARBA00023163"/>
    </source>
</evidence>
<dbReference type="SUPFAM" id="SSF46894">
    <property type="entry name" value="C-terminal effector domain of the bipartite response regulators"/>
    <property type="match status" value="1"/>
</dbReference>
<feature type="region of interest" description="Disordered" evidence="5">
    <location>
        <begin position="210"/>
        <end position="234"/>
    </location>
</feature>
<dbReference type="InterPro" id="IPR016032">
    <property type="entry name" value="Sig_transdc_resp-reg_C-effctor"/>
</dbReference>
<keyword evidence="10" id="KW-1185">Reference proteome</keyword>
<feature type="region of interest" description="Disordered" evidence="5">
    <location>
        <begin position="298"/>
        <end position="330"/>
    </location>
</feature>
<feature type="transmembrane region" description="Helical" evidence="6">
    <location>
        <begin position="49"/>
        <end position="71"/>
    </location>
</feature>
<dbReference type="PANTHER" id="PTHR35807:SF1">
    <property type="entry name" value="TRANSCRIPTIONAL REGULATOR REDD"/>
    <property type="match status" value="1"/>
</dbReference>
<evidence type="ECO:0000256" key="6">
    <source>
        <dbReference type="SAM" id="Phobius"/>
    </source>
</evidence>
<keyword evidence="6" id="KW-1133">Transmembrane helix</keyword>
<proteinExistence type="inferred from homology"/>
<evidence type="ECO:0000313" key="9">
    <source>
        <dbReference type="EMBL" id="MFC0529015.1"/>
    </source>
</evidence>
<feature type="region of interest" description="Disordered" evidence="5">
    <location>
        <begin position="518"/>
        <end position="555"/>
    </location>
</feature>
<keyword evidence="3" id="KW-0238">DNA-binding</keyword>
<dbReference type="InterPro" id="IPR001867">
    <property type="entry name" value="OmpR/PhoB-type_DNA-bd"/>
</dbReference>
<dbReference type="EMBL" id="JBHLUH010000023">
    <property type="protein sequence ID" value="MFC0529015.1"/>
    <property type="molecule type" value="Genomic_DNA"/>
</dbReference>
<protein>
    <submittedName>
        <fullName evidence="9">BTAD domain-containing putative transcriptional regulator</fullName>
    </submittedName>
</protein>
<dbReference type="SMART" id="SM01043">
    <property type="entry name" value="BTAD"/>
    <property type="match status" value="1"/>
</dbReference>
<dbReference type="InterPro" id="IPR005158">
    <property type="entry name" value="BTAD"/>
</dbReference>
<dbReference type="InterPro" id="IPR011990">
    <property type="entry name" value="TPR-like_helical_dom_sf"/>
</dbReference>
<keyword evidence="6" id="KW-0812">Transmembrane</keyword>
<dbReference type="Pfam" id="PF03704">
    <property type="entry name" value="BTAD"/>
    <property type="match status" value="1"/>
</dbReference>
<evidence type="ECO:0000256" key="5">
    <source>
        <dbReference type="SAM" id="MobiDB-lite"/>
    </source>
</evidence>
<comment type="similarity">
    <text evidence="1">Belongs to the AfsR/DnrI/RedD regulatory family.</text>
</comment>
<comment type="caution">
    <text evidence="9">The sequence shown here is derived from an EMBL/GenBank/DDBJ whole genome shotgun (WGS) entry which is preliminary data.</text>
</comment>
<evidence type="ECO:0000256" key="1">
    <source>
        <dbReference type="ARBA" id="ARBA00005820"/>
    </source>
</evidence>
<feature type="compositionally biased region" description="Low complexity" evidence="5">
    <location>
        <begin position="524"/>
        <end position="555"/>
    </location>
</feature>
<dbReference type="InterPro" id="IPR051677">
    <property type="entry name" value="AfsR-DnrI-RedD_regulator"/>
</dbReference>
<evidence type="ECO:0000259" key="7">
    <source>
        <dbReference type="SMART" id="SM00862"/>
    </source>
</evidence>
<dbReference type="SMART" id="SM00862">
    <property type="entry name" value="Trans_reg_C"/>
    <property type="match status" value="1"/>
</dbReference>
<dbReference type="Proteomes" id="UP001589867">
    <property type="component" value="Unassembled WGS sequence"/>
</dbReference>
<dbReference type="InterPro" id="IPR036388">
    <property type="entry name" value="WH-like_DNA-bd_sf"/>
</dbReference>
<evidence type="ECO:0000259" key="8">
    <source>
        <dbReference type="SMART" id="SM01043"/>
    </source>
</evidence>
<organism evidence="9 10">
    <name type="scientific">Phytohabitans kaempferiae</name>
    <dbReference type="NCBI Taxonomy" id="1620943"/>
    <lineage>
        <taxon>Bacteria</taxon>
        <taxon>Bacillati</taxon>
        <taxon>Actinomycetota</taxon>
        <taxon>Actinomycetes</taxon>
        <taxon>Micromonosporales</taxon>
        <taxon>Micromonosporaceae</taxon>
    </lineage>
</organism>
<keyword evidence="4" id="KW-0804">Transcription</keyword>
<reference evidence="9 10" key="1">
    <citation type="submission" date="2024-09" db="EMBL/GenBank/DDBJ databases">
        <authorList>
            <person name="Sun Q."/>
            <person name="Mori K."/>
        </authorList>
    </citation>
    <scope>NUCLEOTIDE SEQUENCE [LARGE SCALE GENOMIC DNA]</scope>
    <source>
        <strain evidence="9 10">TBRC 3947</strain>
    </source>
</reference>
<feature type="transmembrane region" description="Helical" evidence="6">
    <location>
        <begin position="121"/>
        <end position="146"/>
    </location>
</feature>
<feature type="compositionally biased region" description="Polar residues" evidence="5">
    <location>
        <begin position="299"/>
        <end position="313"/>
    </location>
</feature>
<accession>A0ABV6M2U5</accession>
<feature type="transmembrane region" description="Helical" evidence="6">
    <location>
        <begin position="83"/>
        <end position="101"/>
    </location>
</feature>
<evidence type="ECO:0000256" key="3">
    <source>
        <dbReference type="ARBA" id="ARBA00023125"/>
    </source>
</evidence>
<name>A0ABV6M2U5_9ACTN</name>
<evidence type="ECO:0000256" key="2">
    <source>
        <dbReference type="ARBA" id="ARBA00023015"/>
    </source>
</evidence>
<dbReference type="RefSeq" id="WP_377251349.1">
    <property type="nucleotide sequence ID" value="NZ_JBHLUH010000023.1"/>
</dbReference>
<evidence type="ECO:0000313" key="10">
    <source>
        <dbReference type="Proteomes" id="UP001589867"/>
    </source>
</evidence>
<dbReference type="PANTHER" id="PTHR35807">
    <property type="entry name" value="TRANSCRIPTIONAL REGULATOR REDD-RELATED"/>
    <property type="match status" value="1"/>
</dbReference>
<dbReference type="Gene3D" id="1.25.40.10">
    <property type="entry name" value="Tetratricopeptide repeat domain"/>
    <property type="match status" value="1"/>
</dbReference>
<feature type="domain" description="OmpR/PhoB-type" evidence="7">
    <location>
        <begin position="574"/>
        <end position="650"/>
    </location>
</feature>
<keyword evidence="6" id="KW-0472">Membrane</keyword>
<feature type="domain" description="Bacterial transcriptional activator" evidence="8">
    <location>
        <begin position="657"/>
        <end position="788"/>
    </location>
</feature>
<gene>
    <name evidence="9" type="ORF">ACFFIA_15245</name>
</gene>